<dbReference type="NCBIfam" id="NF038153">
    <property type="entry name" value="lant_leader_L1a"/>
    <property type="match status" value="1"/>
</dbReference>
<organism evidence="1 2">
    <name type="scientific">Chitinophaga qingshengii</name>
    <dbReference type="NCBI Taxonomy" id="1569794"/>
    <lineage>
        <taxon>Bacteria</taxon>
        <taxon>Pseudomonadati</taxon>
        <taxon>Bacteroidota</taxon>
        <taxon>Chitinophagia</taxon>
        <taxon>Chitinophagales</taxon>
        <taxon>Chitinophagaceae</taxon>
        <taxon>Chitinophaga</taxon>
    </lineage>
</organism>
<dbReference type="RefSeq" id="WP_188090616.1">
    <property type="nucleotide sequence ID" value="NZ_JACVFC010000003.1"/>
</dbReference>
<protein>
    <submittedName>
        <fullName evidence="1">Class I lanthipeptide</fullName>
    </submittedName>
</protein>
<evidence type="ECO:0000313" key="2">
    <source>
        <dbReference type="Proteomes" id="UP000659124"/>
    </source>
</evidence>
<dbReference type="EMBL" id="JACVFC010000003">
    <property type="protein sequence ID" value="MBC9933522.1"/>
    <property type="molecule type" value="Genomic_DNA"/>
</dbReference>
<comment type="caution">
    <text evidence="1">The sequence shown here is derived from an EMBL/GenBank/DDBJ whole genome shotgun (WGS) entry which is preliminary data.</text>
</comment>
<name>A0ABR7TV73_9BACT</name>
<sequence length="72" mass="7943">MKKRKLNLSKLTLNKDVISSLTQEKILGGATVEQTCRRSCNGSCLCPSVIIECVTQWASCHSCIFPVCLQAR</sequence>
<evidence type="ECO:0000313" key="1">
    <source>
        <dbReference type="EMBL" id="MBC9933522.1"/>
    </source>
</evidence>
<accession>A0ABR7TV73</accession>
<gene>
    <name evidence="1" type="ORF">ICL07_24245</name>
</gene>
<dbReference type="InterPro" id="IPR058238">
    <property type="entry name" value="Lant_leader_dom"/>
</dbReference>
<dbReference type="Proteomes" id="UP000659124">
    <property type="component" value="Unassembled WGS sequence"/>
</dbReference>
<reference evidence="1 2" key="1">
    <citation type="submission" date="2020-09" db="EMBL/GenBank/DDBJ databases">
        <title>Genome sequences of type strains of Chitinophaga qingshengii and Chitinophaga varians.</title>
        <authorList>
            <person name="Kittiwongwattana C."/>
        </authorList>
    </citation>
    <scope>NUCLEOTIDE SEQUENCE [LARGE SCALE GENOMIC DNA]</scope>
    <source>
        <strain evidence="1 2">JCM 30026</strain>
    </source>
</reference>
<keyword evidence="2" id="KW-1185">Reference proteome</keyword>
<proteinExistence type="predicted"/>